<gene>
    <name evidence="1" type="ORF">DW228_18560</name>
</gene>
<dbReference type="EMBL" id="QRJE01000032">
    <property type="protein sequence ID" value="RHH07936.1"/>
    <property type="molecule type" value="Genomic_DNA"/>
</dbReference>
<name>A0A396BPM4_BACFG</name>
<organism evidence="1 2">
    <name type="scientific">Bacteroides fragilis</name>
    <dbReference type="NCBI Taxonomy" id="817"/>
    <lineage>
        <taxon>Bacteria</taxon>
        <taxon>Pseudomonadati</taxon>
        <taxon>Bacteroidota</taxon>
        <taxon>Bacteroidia</taxon>
        <taxon>Bacteroidales</taxon>
        <taxon>Bacteroidaceae</taxon>
        <taxon>Bacteroides</taxon>
    </lineage>
</organism>
<evidence type="ECO:0000313" key="1">
    <source>
        <dbReference type="EMBL" id="RHH07936.1"/>
    </source>
</evidence>
<accession>A0A396BPM4</accession>
<evidence type="ECO:0000313" key="2">
    <source>
        <dbReference type="Proteomes" id="UP000266644"/>
    </source>
</evidence>
<reference evidence="1 2" key="1">
    <citation type="submission" date="2018-08" db="EMBL/GenBank/DDBJ databases">
        <title>A genome reference for cultivated species of the human gut microbiota.</title>
        <authorList>
            <person name="Zou Y."/>
            <person name="Xue W."/>
            <person name="Luo G."/>
        </authorList>
    </citation>
    <scope>NUCLEOTIDE SEQUENCE [LARGE SCALE GENOMIC DNA]</scope>
    <source>
        <strain evidence="1 2">AM18-6</strain>
    </source>
</reference>
<dbReference type="RefSeq" id="WP_122330620.1">
    <property type="nucleotide sequence ID" value="NZ_JAQDYY010000019.1"/>
</dbReference>
<proteinExistence type="predicted"/>
<dbReference type="AlphaFoldDB" id="A0A396BPM4"/>
<evidence type="ECO:0008006" key="3">
    <source>
        <dbReference type="Google" id="ProtNLM"/>
    </source>
</evidence>
<dbReference type="Proteomes" id="UP000266644">
    <property type="component" value="Unassembled WGS sequence"/>
</dbReference>
<protein>
    <recommendedName>
        <fullName evidence="3">Peptidase U49 family protein</fullName>
    </recommendedName>
</protein>
<sequence length="374" mass="42845">MDSKDIERMLRSGSEVKDTIRLLEKSFNSMLKETFEWGFMDFDKKVRLKIVPDLSFNAAAQKGIFNEIKINIGVVPLLQALAINVAKLEYIWPDILFDTGFDQDESVRNVYDIINASYFDLDKYEIEDSHISLMMDNDVLGSRSEMSYSIYKFMWYFLIFHEYSHLLCGHAELLGINHLKEINLNEIGLLEVDGKNRTIRETKRQWAELEADILGSLLMVEVLKMEALPDSVNGDGTIENGKIELLKGIFFSIGLMFLMFSYKTDSLKIYRLKEHPHPGVRIANVFDVIANYLNASKIMGLDTAQKIMEEVLAMLISLGDELGIDVFRVLSDNLDLLKGEILAIQKSVGGEWIDRNRKLMADIIVRLKTKVSMF</sequence>
<comment type="caution">
    <text evidence="1">The sequence shown here is derived from an EMBL/GenBank/DDBJ whole genome shotgun (WGS) entry which is preliminary data.</text>
</comment>